<evidence type="ECO:0000256" key="22">
    <source>
        <dbReference type="SAM" id="MobiDB-lite"/>
    </source>
</evidence>
<feature type="active site" description="Proton acceptor" evidence="17">
    <location>
        <position position="468"/>
    </location>
</feature>
<dbReference type="InterPro" id="IPR002219">
    <property type="entry name" value="PKC_DAG/PE"/>
</dbReference>
<evidence type="ECO:0000256" key="2">
    <source>
        <dbReference type="ARBA" id="ARBA00005490"/>
    </source>
</evidence>
<feature type="binding site" evidence="19 21">
    <location>
        <position position="373"/>
    </location>
    <ligand>
        <name>ATP</name>
        <dbReference type="ChEBI" id="CHEBI:30616"/>
    </ligand>
</feature>
<dbReference type="PROSITE" id="PS00107">
    <property type="entry name" value="PROTEIN_KINASE_ATP"/>
    <property type="match status" value="1"/>
</dbReference>
<evidence type="ECO:0000256" key="6">
    <source>
        <dbReference type="ARBA" id="ARBA00022679"/>
    </source>
</evidence>
<keyword evidence="14 20" id="KW-0106">Calcium</keyword>
<evidence type="ECO:0000256" key="8">
    <source>
        <dbReference type="ARBA" id="ARBA00022723"/>
    </source>
</evidence>
<dbReference type="GeneTree" id="ENSGT00940000155217"/>
<dbReference type="FunFam" id="1.10.510.10:FF:000023">
    <property type="entry name" value="Protein kinase C"/>
    <property type="match status" value="1"/>
</dbReference>
<comment type="subcellular location">
    <subcellularLocation>
        <location evidence="1">Membrane</location>
        <topology evidence="1">Peripheral membrane protein</topology>
    </subcellularLocation>
</comment>
<dbReference type="InterPro" id="IPR000961">
    <property type="entry name" value="AGC-kinase_C"/>
</dbReference>
<dbReference type="CDD" id="cd20836">
    <property type="entry name" value="C1_cPKC_rpt2"/>
    <property type="match status" value="1"/>
</dbReference>
<keyword evidence="6 16" id="KW-0808">Transferase</keyword>
<evidence type="ECO:0000256" key="23">
    <source>
        <dbReference type="SAM" id="Phobius"/>
    </source>
</evidence>
<evidence type="ECO:0000256" key="11">
    <source>
        <dbReference type="ARBA" id="ARBA00022771"/>
    </source>
</evidence>
<dbReference type="GO" id="GO:0008270">
    <property type="term" value="F:zinc ion binding"/>
    <property type="evidence" value="ECO:0007669"/>
    <property type="project" value="UniProtKB-KW"/>
</dbReference>
<evidence type="ECO:0000256" key="20">
    <source>
        <dbReference type="PIRSR" id="PIRSR000550-4"/>
    </source>
</evidence>
<dbReference type="InterPro" id="IPR020454">
    <property type="entry name" value="DAG/PE-bd"/>
</dbReference>
<dbReference type="PROSITE" id="PS50004">
    <property type="entry name" value="C2"/>
    <property type="match status" value="1"/>
</dbReference>
<keyword evidence="8 20" id="KW-0479">Metal-binding</keyword>
<dbReference type="AlphaFoldDB" id="A0A8C9YS03"/>
<dbReference type="SMART" id="SM00220">
    <property type="entry name" value="S_TKc"/>
    <property type="match status" value="1"/>
</dbReference>
<evidence type="ECO:0000256" key="17">
    <source>
        <dbReference type="PIRSR" id="PIRSR000550-1"/>
    </source>
</evidence>
<organism evidence="28 29">
    <name type="scientific">Sander lucioperca</name>
    <name type="common">Pike-perch</name>
    <name type="synonym">Perca lucioperca</name>
    <dbReference type="NCBI Taxonomy" id="283035"/>
    <lineage>
        <taxon>Eukaryota</taxon>
        <taxon>Metazoa</taxon>
        <taxon>Chordata</taxon>
        <taxon>Craniata</taxon>
        <taxon>Vertebrata</taxon>
        <taxon>Euteleostomi</taxon>
        <taxon>Actinopterygii</taxon>
        <taxon>Neopterygii</taxon>
        <taxon>Teleostei</taxon>
        <taxon>Neoteleostei</taxon>
        <taxon>Acanthomorphata</taxon>
        <taxon>Eupercaria</taxon>
        <taxon>Perciformes</taxon>
        <taxon>Percoidei</taxon>
        <taxon>Percidae</taxon>
        <taxon>Luciopercinae</taxon>
        <taxon>Sander</taxon>
    </lineage>
</organism>
<dbReference type="FunFam" id="3.30.60.20:FF:000031">
    <property type="entry name" value="Protein kinase C alpha"/>
    <property type="match status" value="1"/>
</dbReference>
<dbReference type="FunFam" id="2.60.40.150:FF:000012">
    <property type="entry name" value="Kinase C alpha type"/>
    <property type="match status" value="1"/>
</dbReference>
<dbReference type="InterPro" id="IPR011009">
    <property type="entry name" value="Kinase-like_dom_sf"/>
</dbReference>
<dbReference type="CDD" id="cd04026">
    <property type="entry name" value="C2_PKC_alpha_gamma"/>
    <property type="match status" value="1"/>
</dbReference>
<feature type="binding site" evidence="20">
    <location>
        <position position="249"/>
    </location>
    <ligand>
        <name>Ca(2+)</name>
        <dbReference type="ChEBI" id="CHEBI:29108"/>
        <label>1</label>
    </ligand>
</feature>
<dbReference type="InterPro" id="IPR046349">
    <property type="entry name" value="C1-like_sf"/>
</dbReference>
<keyword evidence="10 16" id="KW-0547">Nucleotide-binding</keyword>
<dbReference type="Gene3D" id="1.10.510.10">
    <property type="entry name" value="Transferase(Phosphotransferase) domain 1"/>
    <property type="match status" value="1"/>
</dbReference>
<dbReference type="SMART" id="SM00109">
    <property type="entry name" value="C1"/>
    <property type="match status" value="2"/>
</dbReference>
<evidence type="ECO:0000259" key="25">
    <source>
        <dbReference type="PROSITE" id="PS50011"/>
    </source>
</evidence>
<evidence type="ECO:0000256" key="14">
    <source>
        <dbReference type="ARBA" id="ARBA00022837"/>
    </source>
</evidence>
<keyword evidence="9" id="KW-0677">Repeat</keyword>
<dbReference type="GO" id="GO:0016020">
    <property type="term" value="C:membrane"/>
    <property type="evidence" value="ECO:0007669"/>
    <property type="project" value="UniProtKB-SubCell"/>
</dbReference>
<dbReference type="InterPro" id="IPR000719">
    <property type="entry name" value="Prot_kinase_dom"/>
</dbReference>
<feature type="transmembrane region" description="Helical" evidence="23">
    <location>
        <begin position="58"/>
        <end position="81"/>
    </location>
</feature>
<dbReference type="SMART" id="SM00133">
    <property type="entry name" value="S_TK_X"/>
    <property type="match status" value="1"/>
</dbReference>
<feature type="binding site" evidence="20">
    <location>
        <position position="255"/>
    </location>
    <ligand>
        <name>Ca(2+)</name>
        <dbReference type="ChEBI" id="CHEBI:29108"/>
        <label>1</label>
    </ligand>
</feature>
<feature type="region of interest" description="Disordered" evidence="22">
    <location>
        <begin position="1"/>
        <end position="20"/>
    </location>
</feature>
<dbReference type="PANTHER" id="PTHR24351">
    <property type="entry name" value="RIBOSOMAL PROTEIN S6 KINASE"/>
    <property type="match status" value="1"/>
</dbReference>
<comment type="catalytic activity">
    <reaction evidence="16">
        <text>L-threonyl-[protein] + ATP = O-phospho-L-threonyl-[protein] + ADP + H(+)</text>
        <dbReference type="Rhea" id="RHEA:46608"/>
        <dbReference type="Rhea" id="RHEA-COMP:11060"/>
        <dbReference type="Rhea" id="RHEA-COMP:11605"/>
        <dbReference type="ChEBI" id="CHEBI:15378"/>
        <dbReference type="ChEBI" id="CHEBI:30013"/>
        <dbReference type="ChEBI" id="CHEBI:30616"/>
        <dbReference type="ChEBI" id="CHEBI:61977"/>
        <dbReference type="ChEBI" id="CHEBI:456216"/>
        <dbReference type="EC" id="2.7.11.13"/>
    </reaction>
</comment>
<keyword evidence="11" id="KW-0863">Zinc-finger</keyword>
<evidence type="ECO:0000259" key="26">
    <source>
        <dbReference type="PROSITE" id="PS50081"/>
    </source>
</evidence>
<accession>A0A8C9YS03</accession>
<dbReference type="Pfam" id="PF00130">
    <property type="entry name" value="C1_1"/>
    <property type="match status" value="2"/>
</dbReference>
<dbReference type="PROSITE" id="PS00479">
    <property type="entry name" value="ZF_DAG_PE_1"/>
    <property type="match status" value="1"/>
</dbReference>
<dbReference type="FunFam" id="3.30.200.20:FF:000080">
    <property type="entry name" value="Protein kinase C"/>
    <property type="match status" value="1"/>
</dbReference>
<evidence type="ECO:0000313" key="28">
    <source>
        <dbReference type="Ensembl" id="ENSSLUP00000028787.1"/>
    </source>
</evidence>
<dbReference type="GO" id="GO:0005524">
    <property type="term" value="F:ATP binding"/>
    <property type="evidence" value="ECO:0007669"/>
    <property type="project" value="UniProtKB-UniRule"/>
</dbReference>
<dbReference type="EC" id="2.7.11.13" evidence="3 16"/>
<evidence type="ECO:0000256" key="1">
    <source>
        <dbReference type="ARBA" id="ARBA00004170"/>
    </source>
</evidence>
<keyword evidence="4 16" id="KW-0723">Serine/threonine-protein kinase</keyword>
<dbReference type="PROSITE" id="PS51285">
    <property type="entry name" value="AGC_KINASE_CTER"/>
    <property type="match status" value="1"/>
</dbReference>
<dbReference type="PROSITE" id="PS50081">
    <property type="entry name" value="ZF_DAG_PE_2"/>
    <property type="match status" value="2"/>
</dbReference>
<dbReference type="GO" id="GO:0004697">
    <property type="term" value="F:diacylglycerol-dependent serine/threonine kinase activity"/>
    <property type="evidence" value="ECO:0007669"/>
    <property type="project" value="UniProtKB-EC"/>
</dbReference>
<keyword evidence="15 16" id="KW-0067">ATP-binding</keyword>
<gene>
    <name evidence="28" type="primary">LOC116065376</name>
</gene>
<evidence type="ECO:0000259" key="24">
    <source>
        <dbReference type="PROSITE" id="PS50004"/>
    </source>
</evidence>
<feature type="binding site" evidence="20">
    <location>
        <position position="250"/>
    </location>
    <ligand>
        <name>Ca(2+)</name>
        <dbReference type="ChEBI" id="CHEBI:29108"/>
        <label>1</label>
    </ligand>
</feature>
<evidence type="ECO:0000313" key="29">
    <source>
        <dbReference type="Proteomes" id="UP000694568"/>
    </source>
</evidence>
<evidence type="ECO:0000256" key="4">
    <source>
        <dbReference type="ARBA" id="ARBA00022527"/>
    </source>
</evidence>
<keyword evidence="29" id="KW-1185">Reference proteome</keyword>
<dbReference type="SUPFAM" id="SSF57889">
    <property type="entry name" value="Cysteine-rich domain"/>
    <property type="match status" value="2"/>
</dbReference>
<keyword evidence="23" id="KW-0812">Transmembrane</keyword>
<evidence type="ECO:0000259" key="27">
    <source>
        <dbReference type="PROSITE" id="PS51285"/>
    </source>
</evidence>
<keyword evidence="23" id="KW-0472">Membrane</keyword>
<keyword evidence="13" id="KW-0862">Zinc</keyword>
<feature type="domain" description="Protein kinase" evidence="25">
    <location>
        <begin position="344"/>
        <end position="602"/>
    </location>
</feature>
<dbReference type="PROSITE" id="PS50011">
    <property type="entry name" value="PROTEIN_KINASE_DOM"/>
    <property type="match status" value="1"/>
</dbReference>
<dbReference type="InterPro" id="IPR008271">
    <property type="entry name" value="Ser/Thr_kinase_AS"/>
</dbReference>
<keyword evidence="23" id="KW-1133">Transmembrane helix</keyword>
<feature type="domain" description="C2" evidence="24">
    <location>
        <begin position="164"/>
        <end position="278"/>
    </location>
</feature>
<evidence type="ECO:0000256" key="15">
    <source>
        <dbReference type="ARBA" id="ARBA00022840"/>
    </source>
</evidence>
<sequence length="674" mass="76981">MADSAAANSDGEDGPREPMRGFARQGALRQKNVHEVKDHKFIARFFKQPTFCSHCTDFICYIFFFSLTLSLLSTVCCFVVHKRCHEFVTFSCPGADKGPASDDPRAKHKFKIHTYSSPTFCDHCGSLLYGLIHQGMRCDHCMMNIHKRCVANVPSLCGTDHTERRGRLQITAEVKTNVLTVTSKNLVPMDPNGLSDPYVKLKLIPDPRSESKQKTKTIKCCLNPTWNETFKFHLKEYDKDRRLSVEIWDWDLTSRNDFMGSLSFGISELQKQGVDGWFKLLSQEEGEYFNVPVAPEGEEGNEELRQKFERAKIGPDKNKEGKAANAASRFDSNGNQDRMKLADFNFLMVLGKGSFGKVMLAERKTTEELYAIKILKKDVVIQDDDVECTMVEKRVLALAGKPPFLTQLHSTFQSMDRLYFVMEYINGGDLMYQIQQVGKFKEPHAVFYAAEIAIGLFFLHLKGIIYRDLKLDNVMLDCEGHIKIADFGMCKENMTDGVTTKTFCGTPDYIAPEIIAYQPYGRSVDWWAFGVLLYEMLAGQPPFDGEDEDELFQSIMEHHVSYPKSMSKEAVAICKGLMTKHPAKRLGCGPEGERDIRDHSFFRYMDWEKLENKEVQPPFKPRARNRRDTCNFDKEFTKMPVDLTPTDKLVIMNLDQDDFLGFTYTNPEYVAPGN</sequence>
<feature type="binding site" evidence="20">
    <location>
        <position position="254"/>
    </location>
    <ligand>
        <name>Ca(2+)</name>
        <dbReference type="ChEBI" id="CHEBI:29108"/>
        <label>1</label>
    </ligand>
</feature>
<dbReference type="InterPro" id="IPR035892">
    <property type="entry name" value="C2_domain_sf"/>
</dbReference>
<dbReference type="CDD" id="cd05587">
    <property type="entry name" value="STKc_cPKC"/>
    <property type="match status" value="1"/>
</dbReference>
<dbReference type="InterPro" id="IPR000008">
    <property type="entry name" value="C2_dom"/>
</dbReference>
<evidence type="ECO:0000256" key="5">
    <source>
        <dbReference type="ARBA" id="ARBA00022553"/>
    </source>
</evidence>
<dbReference type="SMART" id="SM00239">
    <property type="entry name" value="C2"/>
    <property type="match status" value="1"/>
</dbReference>
<reference evidence="28" key="2">
    <citation type="submission" date="2025-09" db="UniProtKB">
        <authorList>
            <consortium name="Ensembl"/>
        </authorList>
    </citation>
    <scope>IDENTIFICATION</scope>
</reference>
<dbReference type="FunFam" id="3.30.60.20:FF:000006">
    <property type="entry name" value="Protein kinase C"/>
    <property type="match status" value="1"/>
</dbReference>
<evidence type="ECO:0000256" key="12">
    <source>
        <dbReference type="ARBA" id="ARBA00022777"/>
    </source>
</evidence>
<dbReference type="Pfam" id="PF00168">
    <property type="entry name" value="C2"/>
    <property type="match status" value="1"/>
</dbReference>
<evidence type="ECO:0000256" key="3">
    <source>
        <dbReference type="ARBA" id="ARBA00012429"/>
    </source>
</evidence>
<keyword evidence="5" id="KW-0597">Phosphoprotein</keyword>
<feature type="binding site" evidence="20">
    <location>
        <position position="251"/>
    </location>
    <ligand>
        <name>Ca(2+)</name>
        <dbReference type="ChEBI" id="CHEBI:29108"/>
        <label>3</label>
    </ligand>
</feature>
<reference evidence="28" key="1">
    <citation type="submission" date="2025-08" db="UniProtKB">
        <authorList>
            <consortium name="Ensembl"/>
        </authorList>
    </citation>
    <scope>IDENTIFICATION</scope>
</reference>
<dbReference type="Gene3D" id="3.30.200.20">
    <property type="entry name" value="Phosphorylase Kinase, domain 1"/>
    <property type="match status" value="2"/>
</dbReference>
<evidence type="ECO:0000256" key="13">
    <source>
        <dbReference type="ARBA" id="ARBA00022833"/>
    </source>
</evidence>
<evidence type="ECO:0000256" key="18">
    <source>
        <dbReference type="PIRSR" id="PIRSR000550-2"/>
    </source>
</evidence>
<evidence type="ECO:0000256" key="19">
    <source>
        <dbReference type="PIRSR" id="PIRSR000550-3"/>
    </source>
</evidence>
<feature type="binding site" evidence="19">
    <location>
        <begin position="350"/>
        <end position="358"/>
    </location>
    <ligand>
        <name>ATP</name>
        <dbReference type="ChEBI" id="CHEBI:30616"/>
    </ligand>
</feature>
<dbReference type="InterPro" id="IPR017892">
    <property type="entry name" value="Pkinase_C"/>
</dbReference>
<dbReference type="SUPFAM" id="SSF56112">
    <property type="entry name" value="Protein kinase-like (PK-like)"/>
    <property type="match status" value="1"/>
</dbReference>
<evidence type="ECO:0000256" key="9">
    <source>
        <dbReference type="ARBA" id="ARBA00022737"/>
    </source>
</evidence>
<dbReference type="Gene3D" id="3.30.60.20">
    <property type="match status" value="2"/>
</dbReference>
<dbReference type="PRINTS" id="PR00008">
    <property type="entry name" value="DAGPEDOMAIN"/>
</dbReference>
<dbReference type="Ensembl" id="ENSSLUT00000029714.1">
    <property type="protein sequence ID" value="ENSSLUP00000028787.1"/>
    <property type="gene ID" value="ENSSLUG00000012164.1"/>
</dbReference>
<dbReference type="InterPro" id="IPR014375">
    <property type="entry name" value="Protein_kinase_C_a/b/g"/>
</dbReference>
<dbReference type="Gene3D" id="2.60.40.150">
    <property type="entry name" value="C2 domain"/>
    <property type="match status" value="1"/>
</dbReference>
<dbReference type="Proteomes" id="UP000694568">
    <property type="component" value="Unplaced"/>
</dbReference>
<feature type="binding site" evidence="20">
    <location>
        <position position="189"/>
    </location>
    <ligand>
        <name>Ca(2+)</name>
        <dbReference type="ChEBI" id="CHEBI:29108"/>
        <label>1</label>
    </ligand>
</feature>
<comment type="cofactor">
    <cofactor evidence="20">
        <name>Ca(2+)</name>
        <dbReference type="ChEBI" id="CHEBI:29108"/>
    </cofactor>
    <text evidence="20">Binds 3 Ca(2+) ions per subunit. The ions are bound to the C2 domain.</text>
</comment>
<evidence type="ECO:0000256" key="7">
    <source>
        <dbReference type="ARBA" id="ARBA00022703"/>
    </source>
</evidence>
<dbReference type="PIRSF" id="PIRSF000550">
    <property type="entry name" value="PKC_alpha"/>
    <property type="match status" value="1"/>
</dbReference>
<evidence type="ECO:0000256" key="21">
    <source>
        <dbReference type="PROSITE-ProRule" id="PRU10141"/>
    </source>
</evidence>
<feature type="binding site" evidence="20">
    <location>
        <position position="196"/>
    </location>
    <ligand>
        <name>Ca(2+)</name>
        <dbReference type="ChEBI" id="CHEBI:29108"/>
        <label>1</label>
    </ligand>
</feature>
<feature type="binding site" evidence="20">
    <location>
        <position position="257"/>
    </location>
    <ligand>
        <name>Ca(2+)</name>
        <dbReference type="ChEBI" id="CHEBI:29108"/>
        <label>1</label>
    </ligand>
</feature>
<proteinExistence type="inferred from homology"/>
<dbReference type="SUPFAM" id="SSF49562">
    <property type="entry name" value="C2 domain (Calcium/lipid-binding domain, CaLB)"/>
    <property type="match status" value="1"/>
</dbReference>
<dbReference type="Pfam" id="PF00069">
    <property type="entry name" value="Pkinase"/>
    <property type="match status" value="1"/>
</dbReference>
<evidence type="ECO:0000256" key="16">
    <source>
        <dbReference type="PIRNR" id="PIRNR000550"/>
    </source>
</evidence>
<feature type="binding site" evidence="20">
    <location>
        <position position="190"/>
    </location>
    <ligand>
        <name>Ca(2+)</name>
        <dbReference type="ChEBI" id="CHEBI:29108"/>
        <label>1</label>
    </ligand>
</feature>
<keyword evidence="12 16" id="KW-0418">Kinase</keyword>
<dbReference type="PROSITE" id="PS00108">
    <property type="entry name" value="PROTEIN_KINASE_ST"/>
    <property type="match status" value="1"/>
</dbReference>
<dbReference type="Pfam" id="PF00433">
    <property type="entry name" value="Pkinase_C"/>
    <property type="match status" value="1"/>
</dbReference>
<comment type="similarity">
    <text evidence="2 16">Belongs to the protein kinase superfamily. AGC Ser/Thr protein kinase family. PKC subfamily.</text>
</comment>
<keyword evidence="7" id="KW-0053">Apoptosis</keyword>
<dbReference type="PRINTS" id="PR00360">
    <property type="entry name" value="C2DOMAIN"/>
</dbReference>
<protein>
    <recommendedName>
        <fullName evidence="3 16">Protein kinase C</fullName>
        <ecNumber evidence="3 16">2.7.11.13</ecNumber>
    </recommendedName>
</protein>
<dbReference type="GO" id="GO:0006915">
    <property type="term" value="P:apoptotic process"/>
    <property type="evidence" value="ECO:0007669"/>
    <property type="project" value="UniProtKB-KW"/>
</dbReference>
<name>A0A8C9YS03_SANLU</name>
<feature type="domain" description="AGC-kinase C-terminal" evidence="27">
    <location>
        <begin position="603"/>
        <end position="674"/>
    </location>
</feature>
<feature type="domain" description="Phorbol-ester/DAG-type" evidence="26">
    <location>
        <begin position="38"/>
        <end position="92"/>
    </location>
</feature>
<feature type="binding site" evidence="18">
    <location>
        <position position="198"/>
    </location>
    <ligand>
        <name>a 1,2-diacyl-sn-glycero-3-phospho-(1D-myo-inositol-4,5-bisphosphate)</name>
        <dbReference type="ChEBI" id="CHEBI:58456"/>
    </ligand>
</feature>
<dbReference type="InterPro" id="IPR017441">
    <property type="entry name" value="Protein_kinase_ATP_BS"/>
</dbReference>
<evidence type="ECO:0000256" key="10">
    <source>
        <dbReference type="ARBA" id="ARBA00022741"/>
    </source>
</evidence>
<feature type="domain" description="Phorbol-ester/DAG-type" evidence="26">
    <location>
        <begin position="107"/>
        <end position="157"/>
    </location>
</feature>
<feature type="binding site" evidence="18">
    <location>
        <position position="248"/>
    </location>
    <ligand>
        <name>a 1,2-diacyl-sn-glycero-3-phospho-(1D-myo-inositol-4,5-bisphosphate)</name>
        <dbReference type="ChEBI" id="CHEBI:58456"/>
    </ligand>
</feature>